<dbReference type="Proteomes" id="UP000192578">
    <property type="component" value="Unassembled WGS sequence"/>
</dbReference>
<dbReference type="PANTHER" id="PTHR23055:SF167">
    <property type="entry name" value="EF-HAND DOMAIN-CONTAINING PROTEIN"/>
    <property type="match status" value="1"/>
</dbReference>
<feature type="domain" description="EF-hand" evidence="5">
    <location>
        <begin position="167"/>
        <end position="202"/>
    </location>
</feature>
<dbReference type="Pfam" id="PF13499">
    <property type="entry name" value="EF-hand_7"/>
    <property type="match status" value="1"/>
</dbReference>
<comment type="caution">
    <text evidence="6">The sequence shown here is derived from an EMBL/GenBank/DDBJ whole genome shotgun (WGS) entry which is preliminary data.</text>
</comment>
<dbReference type="PRINTS" id="PR00450">
    <property type="entry name" value="RECOVERIN"/>
</dbReference>
<sequence>MNALSSIKSVLISLSASKSDNEAEEVVINRYVPESVESMCRQTHYTPREVRMIYRAFKQECPTGIVYEQQFKELYSQYFPLGDARPFSGLLFSNIDHNRNGWITFEQFICSMSLLTRGTLSEKLRWVFNLYDLNGDGFISRDELTNVVVAVHALLGTHTLPTLLDNTARNHVQRIFKKMDLDNDGRIGVEDFTEACLADPKIKASMCGLFDSTML</sequence>
<keyword evidence="2" id="KW-0479">Metal-binding</keyword>
<dbReference type="FunFam" id="1.10.238.10:FF:000009">
    <property type="entry name" value="Visinin-like protein 1"/>
    <property type="match status" value="1"/>
</dbReference>
<dbReference type="SUPFAM" id="SSF47473">
    <property type="entry name" value="EF-hand"/>
    <property type="match status" value="1"/>
</dbReference>
<feature type="domain" description="EF-hand" evidence="5">
    <location>
        <begin position="119"/>
        <end position="154"/>
    </location>
</feature>
<keyword evidence="3" id="KW-0677">Repeat</keyword>
<dbReference type="AlphaFoldDB" id="A0A1W0X022"/>
<accession>A0A1W0X022</accession>
<evidence type="ECO:0000256" key="4">
    <source>
        <dbReference type="ARBA" id="ARBA00022837"/>
    </source>
</evidence>
<dbReference type="InterPro" id="IPR011992">
    <property type="entry name" value="EF-hand-dom_pair"/>
</dbReference>
<evidence type="ECO:0000259" key="5">
    <source>
        <dbReference type="PROSITE" id="PS50222"/>
    </source>
</evidence>
<protein>
    <submittedName>
        <fullName evidence="6">Kv channel-interacting protein 4</fullName>
    </submittedName>
</protein>
<reference evidence="7" key="1">
    <citation type="submission" date="2017-01" db="EMBL/GenBank/DDBJ databases">
        <title>Comparative genomics of anhydrobiosis in the tardigrade Hypsibius dujardini.</title>
        <authorList>
            <person name="Yoshida Y."/>
            <person name="Koutsovoulos G."/>
            <person name="Laetsch D."/>
            <person name="Stevens L."/>
            <person name="Kumar S."/>
            <person name="Horikawa D."/>
            <person name="Ishino K."/>
            <person name="Komine S."/>
            <person name="Tomita M."/>
            <person name="Blaxter M."/>
            <person name="Arakawa K."/>
        </authorList>
    </citation>
    <scope>NUCLEOTIDE SEQUENCE [LARGE SCALE GENOMIC DNA]</scope>
    <source>
        <strain evidence="7">Z151</strain>
    </source>
</reference>
<dbReference type="InterPro" id="IPR028846">
    <property type="entry name" value="Recoverin"/>
</dbReference>
<keyword evidence="4" id="KW-0106">Calcium</keyword>
<keyword evidence="7" id="KW-1185">Reference proteome</keyword>
<dbReference type="InterPro" id="IPR002048">
    <property type="entry name" value="EF_hand_dom"/>
</dbReference>
<dbReference type="CDD" id="cd00051">
    <property type="entry name" value="EFh"/>
    <property type="match status" value="2"/>
</dbReference>
<dbReference type="PANTHER" id="PTHR23055">
    <property type="entry name" value="CALCIUM BINDING PROTEINS"/>
    <property type="match status" value="1"/>
</dbReference>
<dbReference type="Gene3D" id="1.10.238.10">
    <property type="entry name" value="EF-hand"/>
    <property type="match status" value="1"/>
</dbReference>
<organism evidence="6 7">
    <name type="scientific">Hypsibius exemplaris</name>
    <name type="common">Freshwater tardigrade</name>
    <dbReference type="NCBI Taxonomy" id="2072580"/>
    <lineage>
        <taxon>Eukaryota</taxon>
        <taxon>Metazoa</taxon>
        <taxon>Ecdysozoa</taxon>
        <taxon>Tardigrada</taxon>
        <taxon>Eutardigrada</taxon>
        <taxon>Parachela</taxon>
        <taxon>Hypsibioidea</taxon>
        <taxon>Hypsibiidae</taxon>
        <taxon>Hypsibius</taxon>
    </lineage>
</organism>
<evidence type="ECO:0000256" key="2">
    <source>
        <dbReference type="ARBA" id="ARBA00022723"/>
    </source>
</evidence>
<dbReference type="GO" id="GO:0005509">
    <property type="term" value="F:calcium ion binding"/>
    <property type="evidence" value="ECO:0007669"/>
    <property type="project" value="InterPro"/>
</dbReference>
<proteinExistence type="inferred from homology"/>
<name>A0A1W0X022_HYPEX</name>
<dbReference type="PROSITE" id="PS00018">
    <property type="entry name" value="EF_HAND_1"/>
    <property type="match status" value="2"/>
</dbReference>
<gene>
    <name evidence="6" type="ORF">BV898_05162</name>
</gene>
<evidence type="ECO:0000256" key="1">
    <source>
        <dbReference type="ARBA" id="ARBA00006049"/>
    </source>
</evidence>
<dbReference type="PROSITE" id="PS50222">
    <property type="entry name" value="EF_HAND_2"/>
    <property type="match status" value="2"/>
</dbReference>
<evidence type="ECO:0000313" key="6">
    <source>
        <dbReference type="EMBL" id="OQV20816.1"/>
    </source>
</evidence>
<evidence type="ECO:0000313" key="7">
    <source>
        <dbReference type="Proteomes" id="UP000192578"/>
    </source>
</evidence>
<evidence type="ECO:0000256" key="3">
    <source>
        <dbReference type="ARBA" id="ARBA00022737"/>
    </source>
</evidence>
<dbReference type="EMBL" id="MTYJ01000027">
    <property type="protein sequence ID" value="OQV20816.1"/>
    <property type="molecule type" value="Genomic_DNA"/>
</dbReference>
<dbReference type="InterPro" id="IPR018247">
    <property type="entry name" value="EF_Hand_1_Ca_BS"/>
</dbReference>
<comment type="similarity">
    <text evidence="1">Belongs to the recoverin family.</text>
</comment>
<dbReference type="OrthoDB" id="191686at2759"/>
<dbReference type="SMART" id="SM00054">
    <property type="entry name" value="EFh"/>
    <property type="match status" value="2"/>
</dbReference>